<dbReference type="SUPFAM" id="SSF48371">
    <property type="entry name" value="ARM repeat"/>
    <property type="match status" value="1"/>
</dbReference>
<name>A0A8U0A447_9EURY</name>
<dbReference type="Gene3D" id="1.25.10.10">
    <property type="entry name" value="Leucine-rich Repeat Variant"/>
    <property type="match status" value="2"/>
</dbReference>
<evidence type="ECO:0000313" key="3">
    <source>
        <dbReference type="Proteomes" id="UP000831768"/>
    </source>
</evidence>
<sequence length="301" mass="31750">MTTDSTAPLDEVDPESVTPGAVDESDVHGALASSDPLIRQRGANVCETLAEQNVDTVVPFLDAIASLAGEDNAPIALRAIGILDAVVEDDPHALDSRVSGLIDALDSDVVDVRLTTGTVLGKLVVERPELVAPHTQRLLDSLDDTEPDHTTTDISTGTDRVTRQTLQRHEAAERNRLIAGRRTLINVVVAVTETEPRSVFDSAVSLGALLDDVDPVVAGGAVDALAELAAIDPTVVAPFGDRLIDCLDRESTVVRARAIRALGYLGDDAAIPKLRTVAETAADETVRSLATKTANFLTDTT</sequence>
<reference evidence="2" key="1">
    <citation type="submission" date="2022-04" db="EMBL/GenBank/DDBJ databases">
        <title>Halocatena sp. nov., isolated from a salt lake.</title>
        <authorList>
            <person name="Cui H.-L."/>
        </authorList>
    </citation>
    <scope>NUCLEOTIDE SEQUENCE</scope>
    <source>
        <strain evidence="2">AD-1</strain>
    </source>
</reference>
<dbReference type="KEGG" id="haad:MW046_12220"/>
<dbReference type="EMBL" id="CP096019">
    <property type="protein sequence ID" value="UPM42713.1"/>
    <property type="molecule type" value="Genomic_DNA"/>
</dbReference>
<keyword evidence="3" id="KW-1185">Reference proteome</keyword>
<dbReference type="InterPro" id="IPR016024">
    <property type="entry name" value="ARM-type_fold"/>
</dbReference>
<feature type="region of interest" description="Disordered" evidence="1">
    <location>
        <begin position="1"/>
        <end position="27"/>
    </location>
</feature>
<evidence type="ECO:0000313" key="2">
    <source>
        <dbReference type="EMBL" id="UPM42713.1"/>
    </source>
</evidence>
<dbReference type="Pfam" id="PF13646">
    <property type="entry name" value="HEAT_2"/>
    <property type="match status" value="1"/>
</dbReference>
<dbReference type="Proteomes" id="UP000831768">
    <property type="component" value="Chromosome"/>
</dbReference>
<dbReference type="RefSeq" id="WP_247993384.1">
    <property type="nucleotide sequence ID" value="NZ_CP096019.1"/>
</dbReference>
<accession>A0A8U0A447</accession>
<evidence type="ECO:0000256" key="1">
    <source>
        <dbReference type="SAM" id="MobiDB-lite"/>
    </source>
</evidence>
<proteinExistence type="predicted"/>
<dbReference type="AlphaFoldDB" id="A0A8U0A447"/>
<organism evidence="2 3">
    <name type="scientific">Halocatena salina</name>
    <dbReference type="NCBI Taxonomy" id="2934340"/>
    <lineage>
        <taxon>Archaea</taxon>
        <taxon>Methanobacteriati</taxon>
        <taxon>Methanobacteriota</taxon>
        <taxon>Stenosarchaea group</taxon>
        <taxon>Halobacteria</taxon>
        <taxon>Halobacteriales</taxon>
        <taxon>Natronomonadaceae</taxon>
        <taxon>Halocatena</taxon>
    </lineage>
</organism>
<gene>
    <name evidence="2" type="ORF">MW046_12220</name>
</gene>
<protein>
    <submittedName>
        <fullName evidence="2">HEAT repeat domain-containing protein</fullName>
    </submittedName>
</protein>
<dbReference type="GeneID" id="71928825"/>
<dbReference type="InterPro" id="IPR011989">
    <property type="entry name" value="ARM-like"/>
</dbReference>